<reference evidence="2 3" key="1">
    <citation type="journal article" date="2019" name="Microorganisms">
        <title>Paenibacillus lutrae sp. nov., A Chitinolytic Species Isolated from A River Otter in Castril Natural Park, Granada, Spain.</title>
        <authorList>
            <person name="Rodriguez M."/>
            <person name="Reina J.C."/>
            <person name="Bejar V."/>
            <person name="Llamas I."/>
        </authorList>
    </citation>
    <scope>NUCLEOTIDE SEQUENCE [LARGE SCALE GENOMIC DNA]</scope>
    <source>
        <strain evidence="2 3">N10</strain>
    </source>
</reference>
<comment type="caution">
    <text evidence="2">The sequence shown here is derived from an EMBL/GenBank/DDBJ whole genome shotgun (WGS) entry which is preliminary data.</text>
</comment>
<dbReference type="Proteomes" id="UP000490800">
    <property type="component" value="Unassembled WGS sequence"/>
</dbReference>
<dbReference type="RefSeq" id="WP_157334511.1">
    <property type="nucleotide sequence ID" value="NZ_RHLK01000003.1"/>
</dbReference>
<dbReference type="GO" id="GO:0006355">
    <property type="term" value="P:regulation of DNA-templated transcription"/>
    <property type="evidence" value="ECO:0007669"/>
    <property type="project" value="TreeGrafter"/>
</dbReference>
<dbReference type="SUPFAM" id="SSF52317">
    <property type="entry name" value="Class I glutamine amidotransferase-like"/>
    <property type="match status" value="1"/>
</dbReference>
<proteinExistence type="predicted"/>
<dbReference type="Gene3D" id="3.40.50.880">
    <property type="match status" value="1"/>
</dbReference>
<dbReference type="InterPro" id="IPR052158">
    <property type="entry name" value="INH-QAR"/>
</dbReference>
<dbReference type="InterPro" id="IPR029062">
    <property type="entry name" value="Class_I_gatase-like"/>
</dbReference>
<dbReference type="EMBL" id="RHLK01000003">
    <property type="protein sequence ID" value="MVO99513.1"/>
    <property type="molecule type" value="Genomic_DNA"/>
</dbReference>
<dbReference type="OrthoDB" id="9803764at2"/>
<sequence>MKMAFIAFEGMTSLDLIGFTEAVTWMGILQAKEKVSWDFCSIQEEITDDRGLSLRIKHVRPDLAGYDLIFIPGGMSTRQLRHDPEFVSWIRTAHSARYKVSVCTGALLLGAAGFLTGRRATTNRSAYELLAPYCREVVQERVVRDGGIFTGGGVSTSIDLGLFLVETLTSPEFALQVQDKMDYPYYRPLREKDR</sequence>
<dbReference type="PANTHER" id="PTHR43130">
    <property type="entry name" value="ARAC-FAMILY TRANSCRIPTIONAL REGULATOR"/>
    <property type="match status" value="1"/>
</dbReference>
<protein>
    <submittedName>
        <fullName evidence="2">DJ-1/PfpI family protein</fullName>
    </submittedName>
</protein>
<evidence type="ECO:0000259" key="1">
    <source>
        <dbReference type="Pfam" id="PF01965"/>
    </source>
</evidence>
<feature type="domain" description="DJ-1/PfpI" evidence="1">
    <location>
        <begin position="2"/>
        <end position="166"/>
    </location>
</feature>
<dbReference type="AlphaFoldDB" id="A0A7X3JYU7"/>
<organism evidence="2 3">
    <name type="scientific">Paenibacillus lutrae</name>
    <dbReference type="NCBI Taxonomy" id="2078573"/>
    <lineage>
        <taxon>Bacteria</taxon>
        <taxon>Bacillati</taxon>
        <taxon>Bacillota</taxon>
        <taxon>Bacilli</taxon>
        <taxon>Bacillales</taxon>
        <taxon>Paenibacillaceae</taxon>
        <taxon>Paenibacillus</taxon>
    </lineage>
</organism>
<accession>A0A7X3JYU7</accession>
<evidence type="ECO:0000313" key="2">
    <source>
        <dbReference type="EMBL" id="MVO99513.1"/>
    </source>
</evidence>
<name>A0A7X3JYU7_9BACL</name>
<evidence type="ECO:0000313" key="3">
    <source>
        <dbReference type="Proteomes" id="UP000490800"/>
    </source>
</evidence>
<dbReference type="PANTHER" id="PTHR43130:SF2">
    <property type="entry name" value="DJ-1_PFPI DOMAIN-CONTAINING PROTEIN"/>
    <property type="match status" value="1"/>
</dbReference>
<dbReference type="CDD" id="cd03139">
    <property type="entry name" value="GATase1_PfpI_2"/>
    <property type="match status" value="1"/>
</dbReference>
<dbReference type="InterPro" id="IPR002818">
    <property type="entry name" value="DJ-1/PfpI"/>
</dbReference>
<dbReference type="Pfam" id="PF01965">
    <property type="entry name" value="DJ-1_PfpI"/>
    <property type="match status" value="1"/>
</dbReference>
<gene>
    <name evidence="2" type="ORF">EDM21_08220</name>
</gene>
<keyword evidence="3" id="KW-1185">Reference proteome</keyword>